<proteinExistence type="predicted"/>
<evidence type="ECO:0000313" key="2">
    <source>
        <dbReference type="Ensembl" id="ENSCINP00000030065.1"/>
    </source>
</evidence>
<name>H2XK83_CIOIN</name>
<keyword evidence="3" id="KW-1185">Reference proteome</keyword>
<feature type="chain" id="PRO_5003577941" evidence="1">
    <location>
        <begin position="24"/>
        <end position="64"/>
    </location>
</feature>
<evidence type="ECO:0000313" key="3">
    <source>
        <dbReference type="Proteomes" id="UP000008144"/>
    </source>
</evidence>
<sequence>MNKSALLLLLVVGLLVLTDTVHCRRFDQQQNADTSMMSRDEIKDSARWDHAVQRVDEMLDELMH</sequence>
<reference evidence="2" key="3">
    <citation type="submission" date="2025-09" db="UniProtKB">
        <authorList>
            <consortium name="Ensembl"/>
        </authorList>
    </citation>
    <scope>IDENTIFICATION</scope>
</reference>
<dbReference type="Ensembl" id="ENSCINT00000033878.1">
    <property type="protein sequence ID" value="ENSCINP00000030065.1"/>
    <property type="gene ID" value="ENSCING00000020488.1"/>
</dbReference>
<keyword evidence="1" id="KW-0732">Signal</keyword>
<dbReference type="Proteomes" id="UP000008144">
    <property type="component" value="Unassembled WGS sequence"/>
</dbReference>
<feature type="signal peptide" evidence="1">
    <location>
        <begin position="1"/>
        <end position="23"/>
    </location>
</feature>
<evidence type="ECO:0000256" key="1">
    <source>
        <dbReference type="SAM" id="SignalP"/>
    </source>
</evidence>
<reference evidence="2" key="2">
    <citation type="submission" date="2025-08" db="UniProtKB">
        <authorList>
            <consortium name="Ensembl"/>
        </authorList>
    </citation>
    <scope>IDENTIFICATION</scope>
</reference>
<accession>H2XK83</accession>
<dbReference type="HOGENOM" id="CLU_2866972_0_0_1"/>
<dbReference type="InParanoid" id="H2XK83"/>
<protein>
    <submittedName>
        <fullName evidence="2">Uncharacterized protein</fullName>
    </submittedName>
</protein>
<organism evidence="2 3">
    <name type="scientific">Ciona intestinalis</name>
    <name type="common">Transparent sea squirt</name>
    <name type="synonym">Ascidia intestinalis</name>
    <dbReference type="NCBI Taxonomy" id="7719"/>
    <lineage>
        <taxon>Eukaryota</taxon>
        <taxon>Metazoa</taxon>
        <taxon>Chordata</taxon>
        <taxon>Tunicata</taxon>
        <taxon>Ascidiacea</taxon>
        <taxon>Phlebobranchia</taxon>
        <taxon>Cionidae</taxon>
        <taxon>Ciona</taxon>
    </lineage>
</organism>
<reference evidence="3" key="1">
    <citation type="journal article" date="2002" name="Science">
        <title>The draft genome of Ciona intestinalis: insights into chordate and vertebrate origins.</title>
        <authorList>
            <person name="Dehal P."/>
            <person name="Satou Y."/>
            <person name="Campbell R.K."/>
            <person name="Chapman J."/>
            <person name="Degnan B."/>
            <person name="De Tomaso A."/>
            <person name="Davidson B."/>
            <person name="Di Gregorio A."/>
            <person name="Gelpke M."/>
            <person name="Goodstein D.M."/>
            <person name="Harafuji N."/>
            <person name="Hastings K.E."/>
            <person name="Ho I."/>
            <person name="Hotta K."/>
            <person name="Huang W."/>
            <person name="Kawashima T."/>
            <person name="Lemaire P."/>
            <person name="Martinez D."/>
            <person name="Meinertzhagen I.A."/>
            <person name="Necula S."/>
            <person name="Nonaka M."/>
            <person name="Putnam N."/>
            <person name="Rash S."/>
            <person name="Saiga H."/>
            <person name="Satake M."/>
            <person name="Terry A."/>
            <person name="Yamada L."/>
            <person name="Wang H.G."/>
            <person name="Awazu S."/>
            <person name="Azumi K."/>
            <person name="Boore J."/>
            <person name="Branno M."/>
            <person name="Chin-Bow S."/>
            <person name="DeSantis R."/>
            <person name="Doyle S."/>
            <person name="Francino P."/>
            <person name="Keys D.N."/>
            <person name="Haga S."/>
            <person name="Hayashi H."/>
            <person name="Hino K."/>
            <person name="Imai K.S."/>
            <person name="Inaba K."/>
            <person name="Kano S."/>
            <person name="Kobayashi K."/>
            <person name="Kobayashi M."/>
            <person name="Lee B.I."/>
            <person name="Makabe K.W."/>
            <person name="Manohar C."/>
            <person name="Matassi G."/>
            <person name="Medina M."/>
            <person name="Mochizuki Y."/>
            <person name="Mount S."/>
            <person name="Morishita T."/>
            <person name="Miura S."/>
            <person name="Nakayama A."/>
            <person name="Nishizaka S."/>
            <person name="Nomoto H."/>
            <person name="Ohta F."/>
            <person name="Oishi K."/>
            <person name="Rigoutsos I."/>
            <person name="Sano M."/>
            <person name="Sasaki A."/>
            <person name="Sasakura Y."/>
            <person name="Shoguchi E."/>
            <person name="Shin-i T."/>
            <person name="Spagnuolo A."/>
            <person name="Stainier D."/>
            <person name="Suzuki M.M."/>
            <person name="Tassy O."/>
            <person name="Takatori N."/>
            <person name="Tokuoka M."/>
            <person name="Yagi K."/>
            <person name="Yoshizaki F."/>
            <person name="Wada S."/>
            <person name="Zhang C."/>
            <person name="Hyatt P.D."/>
            <person name="Larimer F."/>
            <person name="Detter C."/>
            <person name="Doggett N."/>
            <person name="Glavina T."/>
            <person name="Hawkins T."/>
            <person name="Richardson P."/>
            <person name="Lucas S."/>
            <person name="Kohara Y."/>
            <person name="Levine M."/>
            <person name="Satoh N."/>
            <person name="Rokhsar D.S."/>
        </authorList>
    </citation>
    <scope>NUCLEOTIDE SEQUENCE [LARGE SCALE GENOMIC DNA]</scope>
</reference>
<dbReference type="AlphaFoldDB" id="H2XK83"/>